<evidence type="ECO:0000256" key="3">
    <source>
        <dbReference type="ARBA" id="ARBA00022452"/>
    </source>
</evidence>
<dbReference type="NCBIfam" id="TIGR04056">
    <property type="entry name" value="OMP_RagA_SusC"/>
    <property type="match status" value="1"/>
</dbReference>
<evidence type="ECO:0000256" key="6">
    <source>
        <dbReference type="ARBA" id="ARBA00023077"/>
    </source>
</evidence>
<organism evidence="15 16">
    <name type="scientific">Rhodohalobacter mucosus</name>
    <dbReference type="NCBI Taxonomy" id="2079485"/>
    <lineage>
        <taxon>Bacteria</taxon>
        <taxon>Pseudomonadati</taxon>
        <taxon>Balneolota</taxon>
        <taxon>Balneolia</taxon>
        <taxon>Balneolales</taxon>
        <taxon>Balneolaceae</taxon>
        <taxon>Rhodohalobacter</taxon>
    </lineage>
</organism>
<dbReference type="GO" id="GO:0015344">
    <property type="term" value="F:siderophore uptake transmembrane transporter activity"/>
    <property type="evidence" value="ECO:0007669"/>
    <property type="project" value="TreeGrafter"/>
</dbReference>
<evidence type="ECO:0000256" key="7">
    <source>
        <dbReference type="ARBA" id="ARBA00023136"/>
    </source>
</evidence>
<dbReference type="SUPFAM" id="SSF56935">
    <property type="entry name" value="Porins"/>
    <property type="match status" value="1"/>
</dbReference>
<evidence type="ECO:0000256" key="10">
    <source>
        <dbReference type="PROSITE-ProRule" id="PRU01360"/>
    </source>
</evidence>
<reference evidence="15 16" key="1">
    <citation type="submission" date="2018-05" db="EMBL/GenBank/DDBJ databases">
        <title>Rhodohalobacter halophilus gen. nov., sp. nov., a moderately halophilic member of the family Balneolaceae.</title>
        <authorList>
            <person name="Liu Z.-W."/>
        </authorList>
    </citation>
    <scope>NUCLEOTIDE SEQUENCE [LARGE SCALE GENOMIC DNA]</scope>
    <source>
        <strain evidence="15 16">8A47</strain>
    </source>
</reference>
<feature type="signal peptide" evidence="12">
    <location>
        <begin position="1"/>
        <end position="24"/>
    </location>
</feature>
<evidence type="ECO:0000256" key="4">
    <source>
        <dbReference type="ARBA" id="ARBA00022692"/>
    </source>
</evidence>
<accession>A0A316U3E6</accession>
<dbReference type="SUPFAM" id="SSF49464">
    <property type="entry name" value="Carboxypeptidase regulatory domain-like"/>
    <property type="match status" value="1"/>
</dbReference>
<dbReference type="InterPro" id="IPR023996">
    <property type="entry name" value="TonB-dep_OMP_SusC/RagA"/>
</dbReference>
<dbReference type="InterPro" id="IPR037066">
    <property type="entry name" value="Plug_dom_sf"/>
</dbReference>
<dbReference type="GO" id="GO:0044718">
    <property type="term" value="P:siderophore transmembrane transport"/>
    <property type="evidence" value="ECO:0007669"/>
    <property type="project" value="TreeGrafter"/>
</dbReference>
<evidence type="ECO:0000313" key="16">
    <source>
        <dbReference type="Proteomes" id="UP000245533"/>
    </source>
</evidence>
<comment type="similarity">
    <text evidence="10 11">Belongs to the TonB-dependent receptor family.</text>
</comment>
<dbReference type="Gene3D" id="2.40.170.20">
    <property type="entry name" value="TonB-dependent receptor, beta-barrel domain"/>
    <property type="match status" value="1"/>
</dbReference>
<dbReference type="Pfam" id="PF07715">
    <property type="entry name" value="Plug"/>
    <property type="match status" value="1"/>
</dbReference>
<evidence type="ECO:0000259" key="13">
    <source>
        <dbReference type="Pfam" id="PF00593"/>
    </source>
</evidence>
<gene>
    <name evidence="15" type="ORF">DDZ15_02795</name>
</gene>
<dbReference type="PROSITE" id="PS52016">
    <property type="entry name" value="TONB_DEPENDENT_REC_3"/>
    <property type="match status" value="1"/>
</dbReference>
<evidence type="ECO:0000256" key="12">
    <source>
        <dbReference type="SAM" id="SignalP"/>
    </source>
</evidence>
<dbReference type="InterPro" id="IPR008969">
    <property type="entry name" value="CarboxyPept-like_regulatory"/>
</dbReference>
<sequence>MKKRYYLKLLSAFAVLIFSAQIAAAQFTVSGTVTDAATGESLVGVSIFDPATNAGTTTNVDGEYSVELPAGTATLRFSFVGYVTRNLDVSGSDGETVTLDVEMSQDVANLEELVVTGLASTVKRSNLANSVSSITAEQIAQNNDPQTIDNALRGKIPGVEINSYSGAPGGGFNVQLRGVATLGAGGSQPLYIIDGVYVNNEFLTTGRSSVSGAGGNTQDDTANRLADINPDDIESIEVLKGPSAAAIYGQRANAGVVIIRTKQGRAGRTSVSFQQDVGFNSALNLLGRTEWTDERIDIYYAANPTRAALEKQRLSDAQAAGNVVDLEDYIYGNNGLINNTQIDVSGGNEKTRFFVSGAFNVEDGIIENTGFDRNSIRANIDHNITESIRVSSTSNFIRTDSERGFTGNQNNTGGSIGYSLAFHPNYAFDIIRQNEDGSYNDSPYFGENPLRLIEVATNDQKVNRYLQSVNLTADLYQQGSTLVSFTANGGFDYTNANSIIYFPEFMQFQRTAANFPGDVIHTTQEVLNTNLQAVLLVNTGLETDFGRFDFSTQVGATRFDQSINLDRIRGQGLLPGQTNVGNAAQVSASQNFTEITDFGLFAQEEINFSDKLIATFGGRWDKSTLNLNESEYYFYPKASLAANLTNFDFWTAEAFNQFKLRVAYGETGGLPNFGAIFSSLNGTNIGDTGGAVAPGTDVDPDLKPERAKEIEYGFDLALFDGRIGFEFTRYNKAIEDLILPLVPSPATGVNQITTNAAEMENIGMEIGLSAIPFRSNTFTWNTSVLWWTNETEITDLIIPAQTNTFYASPAFGATRLEEGVSPTGIYGFVPGQAEREIIGDLQPDFQMSFSNDFNFLGNFTAGFLVHWAEGSEGINLSQLLTDIGGNSPDFFDENNNVVEREGGTLSYLEDSSYIKLREASLFYNVPTPTLQRIAGNTLRGVRLGVTGTNLLMITDYTGYDPEVNATGRDPLNQRVDITPYPTSRKILFSIKVDL</sequence>
<proteinExistence type="inferred from homology"/>
<keyword evidence="5 12" id="KW-0732">Signal</keyword>
<dbReference type="PANTHER" id="PTHR30069">
    <property type="entry name" value="TONB-DEPENDENT OUTER MEMBRANE RECEPTOR"/>
    <property type="match status" value="1"/>
</dbReference>
<dbReference type="PANTHER" id="PTHR30069:SF29">
    <property type="entry name" value="HEMOGLOBIN AND HEMOGLOBIN-HAPTOGLOBIN-BINDING PROTEIN 1-RELATED"/>
    <property type="match status" value="1"/>
</dbReference>
<keyword evidence="9 10" id="KW-0998">Cell outer membrane</keyword>
<dbReference type="InterPro" id="IPR023997">
    <property type="entry name" value="TonB-dep_OMP_SusC/RagA_CS"/>
</dbReference>
<dbReference type="InterPro" id="IPR036942">
    <property type="entry name" value="Beta-barrel_TonB_sf"/>
</dbReference>
<evidence type="ECO:0000256" key="5">
    <source>
        <dbReference type="ARBA" id="ARBA00022729"/>
    </source>
</evidence>
<dbReference type="Pfam" id="PF13715">
    <property type="entry name" value="CarbopepD_reg_2"/>
    <property type="match status" value="1"/>
</dbReference>
<evidence type="ECO:0000256" key="9">
    <source>
        <dbReference type="ARBA" id="ARBA00023237"/>
    </source>
</evidence>
<dbReference type="GO" id="GO:0009279">
    <property type="term" value="C:cell outer membrane"/>
    <property type="evidence" value="ECO:0007669"/>
    <property type="project" value="UniProtKB-SubCell"/>
</dbReference>
<keyword evidence="6 11" id="KW-0798">TonB box</keyword>
<evidence type="ECO:0000259" key="14">
    <source>
        <dbReference type="Pfam" id="PF07715"/>
    </source>
</evidence>
<comment type="subcellular location">
    <subcellularLocation>
        <location evidence="1 10">Cell outer membrane</location>
        <topology evidence="1 10">Multi-pass membrane protein</topology>
    </subcellularLocation>
</comment>
<dbReference type="OrthoDB" id="9768177at2"/>
<keyword evidence="7 10" id="KW-0472">Membrane</keyword>
<name>A0A316U3E6_9BACT</name>
<feature type="domain" description="TonB-dependent receptor plug" evidence="14">
    <location>
        <begin position="125"/>
        <end position="256"/>
    </location>
</feature>
<dbReference type="Proteomes" id="UP000245533">
    <property type="component" value="Unassembled WGS sequence"/>
</dbReference>
<dbReference type="RefSeq" id="WP_109644609.1">
    <property type="nucleotide sequence ID" value="NZ_QGGB01000002.1"/>
</dbReference>
<keyword evidence="4 10" id="KW-0812">Transmembrane</keyword>
<evidence type="ECO:0000256" key="1">
    <source>
        <dbReference type="ARBA" id="ARBA00004571"/>
    </source>
</evidence>
<dbReference type="InterPro" id="IPR012910">
    <property type="entry name" value="Plug_dom"/>
</dbReference>
<dbReference type="Gene3D" id="2.60.40.1120">
    <property type="entry name" value="Carboxypeptidase-like, regulatory domain"/>
    <property type="match status" value="1"/>
</dbReference>
<dbReference type="InterPro" id="IPR039426">
    <property type="entry name" value="TonB-dep_rcpt-like"/>
</dbReference>
<dbReference type="InterPro" id="IPR000531">
    <property type="entry name" value="Beta-barrel_TonB"/>
</dbReference>
<evidence type="ECO:0000256" key="8">
    <source>
        <dbReference type="ARBA" id="ARBA00023170"/>
    </source>
</evidence>
<feature type="chain" id="PRO_5016321811" evidence="12">
    <location>
        <begin position="25"/>
        <end position="994"/>
    </location>
</feature>
<dbReference type="NCBIfam" id="TIGR04057">
    <property type="entry name" value="SusC_RagA_signa"/>
    <property type="match status" value="1"/>
</dbReference>
<feature type="domain" description="TonB-dependent receptor-like beta-barrel" evidence="13">
    <location>
        <begin position="398"/>
        <end position="798"/>
    </location>
</feature>
<evidence type="ECO:0000256" key="2">
    <source>
        <dbReference type="ARBA" id="ARBA00022448"/>
    </source>
</evidence>
<comment type="caution">
    <text evidence="15">The sequence shown here is derived from an EMBL/GenBank/DDBJ whole genome shotgun (WGS) entry which is preliminary data.</text>
</comment>
<protein>
    <submittedName>
        <fullName evidence="15">SusC/RagA family TonB-linked outer membrane protein</fullName>
    </submittedName>
</protein>
<evidence type="ECO:0000256" key="11">
    <source>
        <dbReference type="RuleBase" id="RU003357"/>
    </source>
</evidence>
<evidence type="ECO:0000313" key="15">
    <source>
        <dbReference type="EMBL" id="PWN07956.1"/>
    </source>
</evidence>
<dbReference type="EMBL" id="QGGB01000002">
    <property type="protein sequence ID" value="PWN07956.1"/>
    <property type="molecule type" value="Genomic_DNA"/>
</dbReference>
<keyword evidence="8" id="KW-0675">Receptor</keyword>
<dbReference type="Pfam" id="PF00593">
    <property type="entry name" value="TonB_dep_Rec_b-barrel"/>
    <property type="match status" value="1"/>
</dbReference>
<dbReference type="Gene3D" id="2.170.130.10">
    <property type="entry name" value="TonB-dependent receptor, plug domain"/>
    <property type="match status" value="1"/>
</dbReference>
<keyword evidence="3 10" id="KW-1134">Transmembrane beta strand</keyword>
<keyword evidence="16" id="KW-1185">Reference proteome</keyword>
<dbReference type="AlphaFoldDB" id="A0A316U3E6"/>
<keyword evidence="2 10" id="KW-0813">Transport</keyword>